<feature type="signal peptide" evidence="1">
    <location>
        <begin position="1"/>
        <end position="19"/>
    </location>
</feature>
<gene>
    <name evidence="2" type="ORF">HGP29_12285</name>
</gene>
<name>A0A7X8SKP9_9BACT</name>
<evidence type="ECO:0000313" key="2">
    <source>
        <dbReference type="EMBL" id="NLR91994.1"/>
    </source>
</evidence>
<protein>
    <submittedName>
        <fullName evidence="2">Phosphoribosylformylglycinamidine synthase</fullName>
    </submittedName>
</protein>
<dbReference type="Proteomes" id="UP000585050">
    <property type="component" value="Unassembled WGS sequence"/>
</dbReference>
<reference evidence="2 3" key="1">
    <citation type="submission" date="2020-04" db="EMBL/GenBank/DDBJ databases">
        <title>Flammeovirga sp. SR4, a novel species isolated from seawater.</title>
        <authorList>
            <person name="Wang X."/>
        </authorList>
    </citation>
    <scope>NUCLEOTIDE SEQUENCE [LARGE SCALE GENOMIC DNA]</scope>
    <source>
        <strain evidence="2 3">SR4</strain>
    </source>
</reference>
<accession>A0A7X8SKP9</accession>
<keyword evidence="3" id="KW-1185">Reference proteome</keyword>
<keyword evidence="1" id="KW-0732">Signal</keyword>
<feature type="chain" id="PRO_5030843986" evidence="1">
    <location>
        <begin position="20"/>
        <end position="289"/>
    </location>
</feature>
<evidence type="ECO:0000256" key="1">
    <source>
        <dbReference type="SAM" id="SignalP"/>
    </source>
</evidence>
<sequence length="289" mass="33807">MKSNLFVILLMFLSFYSFSQNDDDIIYSKTQEDSIYIHHYEDDQLPVKILHAEPLYIDLIRDLGARKGEKEWNVGMELVDNLKYDKYETLVEYEWAPINRLGFEVELPFVFYAPQEGVERDSIPSDKLESLKLATQWTFLVSEKMNMSMALGYINEITFSDFRDWGDPLVKGNIYNPFFVVAKRWGRNWHSLIYTGPSIEQVYKTKTFDFSYEINPSFHYMIPGTTNFVGVEFNQTIESGDFDMTIRPQMRVALADNLLVGIVAGIPIYRENERMSAFCRLIWEPGNNH</sequence>
<organism evidence="2 3">
    <name type="scientific">Flammeovirga agarivorans</name>
    <dbReference type="NCBI Taxonomy" id="2726742"/>
    <lineage>
        <taxon>Bacteria</taxon>
        <taxon>Pseudomonadati</taxon>
        <taxon>Bacteroidota</taxon>
        <taxon>Cytophagia</taxon>
        <taxon>Cytophagales</taxon>
        <taxon>Flammeovirgaceae</taxon>
        <taxon>Flammeovirga</taxon>
    </lineage>
</organism>
<dbReference type="InterPro" id="IPR048131">
    <property type="entry name" value="HAEPLYID-like"/>
</dbReference>
<comment type="caution">
    <text evidence="2">The sequence shown here is derived from an EMBL/GenBank/DDBJ whole genome shotgun (WGS) entry which is preliminary data.</text>
</comment>
<dbReference type="EMBL" id="JABAIL010000003">
    <property type="protein sequence ID" value="NLR91994.1"/>
    <property type="molecule type" value="Genomic_DNA"/>
</dbReference>
<dbReference type="RefSeq" id="WP_168882701.1">
    <property type="nucleotide sequence ID" value="NZ_JABAIL010000003.1"/>
</dbReference>
<proteinExistence type="predicted"/>
<dbReference type="AlphaFoldDB" id="A0A7X8SKP9"/>
<evidence type="ECO:0000313" key="3">
    <source>
        <dbReference type="Proteomes" id="UP000585050"/>
    </source>
</evidence>
<dbReference type="NCBIfam" id="NF041634">
    <property type="entry name" value="HAEPLYID"/>
    <property type="match status" value="1"/>
</dbReference>